<evidence type="ECO:0000256" key="2">
    <source>
        <dbReference type="ARBA" id="ARBA00022490"/>
    </source>
</evidence>
<evidence type="ECO:0000313" key="14">
    <source>
        <dbReference type="EMBL" id="QEE22520.1"/>
    </source>
</evidence>
<dbReference type="InterPro" id="IPR022664">
    <property type="entry name" value="DapB_N_CS"/>
</dbReference>
<comment type="subunit">
    <text evidence="13">Homotetramer.</text>
</comment>
<dbReference type="KEGG" id="yti:FNA67_21155"/>
<dbReference type="Proteomes" id="UP000321062">
    <property type="component" value="Chromosome"/>
</dbReference>
<feature type="binding site" evidence="13">
    <location>
        <begin position="167"/>
        <end position="168"/>
    </location>
    <ligand>
        <name>(S)-2,3,4,5-tetrahydrodipicolinate</name>
        <dbReference type="ChEBI" id="CHEBI:16845"/>
    </ligand>
</feature>
<feature type="binding site" evidence="13">
    <location>
        <position position="158"/>
    </location>
    <ligand>
        <name>(S)-2,3,4,5-tetrahydrodipicolinate</name>
        <dbReference type="ChEBI" id="CHEBI:16845"/>
    </ligand>
</feature>
<keyword evidence="6 13" id="KW-0560">Oxidoreductase</keyword>
<dbReference type="HAMAP" id="MF_00102">
    <property type="entry name" value="DapB"/>
    <property type="match status" value="1"/>
</dbReference>
<dbReference type="GO" id="GO:0019877">
    <property type="term" value="P:diaminopimelate biosynthetic process"/>
    <property type="evidence" value="ECO:0007669"/>
    <property type="project" value="UniProtKB-UniRule"/>
</dbReference>
<dbReference type="InterPro" id="IPR023940">
    <property type="entry name" value="DHDPR_bac"/>
</dbReference>
<feature type="binding site" evidence="13">
    <location>
        <position position="36"/>
    </location>
    <ligand>
        <name>NAD(+)</name>
        <dbReference type="ChEBI" id="CHEBI:57540"/>
    </ligand>
</feature>
<feature type="binding site" evidence="13">
    <location>
        <begin position="10"/>
        <end position="15"/>
    </location>
    <ligand>
        <name>NAD(+)</name>
        <dbReference type="ChEBI" id="CHEBI:57540"/>
    </ligand>
</feature>
<dbReference type="InterPro" id="IPR022663">
    <property type="entry name" value="DapB_C"/>
</dbReference>
<comment type="catalytic activity">
    <reaction evidence="12 13">
        <text>(S)-2,3,4,5-tetrahydrodipicolinate + NAD(+) + H2O = (2S,4S)-4-hydroxy-2,3,4,5-tetrahydrodipicolinate + NADH + H(+)</text>
        <dbReference type="Rhea" id="RHEA:35323"/>
        <dbReference type="ChEBI" id="CHEBI:15377"/>
        <dbReference type="ChEBI" id="CHEBI:15378"/>
        <dbReference type="ChEBI" id="CHEBI:16845"/>
        <dbReference type="ChEBI" id="CHEBI:57540"/>
        <dbReference type="ChEBI" id="CHEBI:57945"/>
        <dbReference type="ChEBI" id="CHEBI:67139"/>
        <dbReference type="EC" id="1.17.1.8"/>
    </reaction>
</comment>
<dbReference type="EC" id="1.17.1.8" evidence="10 13"/>
<dbReference type="SUPFAM" id="SSF51735">
    <property type="entry name" value="NAD(P)-binding Rossmann-fold domains"/>
    <property type="match status" value="1"/>
</dbReference>
<dbReference type="InterPro" id="IPR000846">
    <property type="entry name" value="DapB_N"/>
</dbReference>
<reference evidence="14 15" key="1">
    <citation type="journal article" date="2015" name="Int. J. Syst. Evol. Microbiol.">
        <title>Youhaiella tibetensis gen. nov., sp. nov., isolated from subsurface sediment.</title>
        <authorList>
            <person name="Wang Y.X."/>
            <person name="Huang F.Q."/>
            <person name="Nogi Y."/>
            <person name="Pang S.J."/>
            <person name="Wang P.K."/>
            <person name="Lv J."/>
        </authorList>
    </citation>
    <scope>NUCLEOTIDE SEQUENCE [LARGE SCALE GENOMIC DNA]</scope>
    <source>
        <strain evidence="15">fig4</strain>
    </source>
</reference>
<dbReference type="SUPFAM" id="SSF55347">
    <property type="entry name" value="Glyceraldehyde-3-phosphate dehydrogenase-like, C-terminal domain"/>
    <property type="match status" value="1"/>
</dbReference>
<dbReference type="GO" id="GO:0051287">
    <property type="term" value="F:NAD binding"/>
    <property type="evidence" value="ECO:0007669"/>
    <property type="project" value="UniProtKB-UniRule"/>
</dbReference>
<keyword evidence="15" id="KW-1185">Reference proteome</keyword>
<dbReference type="EMBL" id="CP041690">
    <property type="protein sequence ID" value="QEE22520.1"/>
    <property type="molecule type" value="Genomic_DNA"/>
</dbReference>
<keyword evidence="8 13" id="KW-0457">Lysine biosynthesis</keyword>
<dbReference type="FunFam" id="3.30.360.10:FF:000004">
    <property type="entry name" value="4-hydroxy-tetrahydrodipicolinate reductase"/>
    <property type="match status" value="1"/>
</dbReference>
<dbReference type="GO" id="GO:0005829">
    <property type="term" value="C:cytosol"/>
    <property type="evidence" value="ECO:0007669"/>
    <property type="project" value="TreeGrafter"/>
</dbReference>
<organism evidence="14 15">
    <name type="scientific">Paradevosia tibetensis</name>
    <dbReference type="NCBI Taxonomy" id="1447062"/>
    <lineage>
        <taxon>Bacteria</taxon>
        <taxon>Pseudomonadati</taxon>
        <taxon>Pseudomonadota</taxon>
        <taxon>Alphaproteobacteria</taxon>
        <taxon>Hyphomicrobiales</taxon>
        <taxon>Devosiaceae</taxon>
        <taxon>Paradevosia</taxon>
    </lineage>
</organism>
<comment type="caution">
    <text evidence="13">Was originally thought to be a dihydrodipicolinate reductase (DHDPR), catalyzing the conversion of dihydrodipicolinate to tetrahydrodipicolinate. However, it was shown in E.coli that the substrate of the enzymatic reaction is not dihydrodipicolinate (DHDP) but in fact (2S,4S)-4-hydroxy-2,3,4,5-tetrahydrodipicolinic acid (HTPA), the product released by the DapA-catalyzed reaction.</text>
</comment>
<evidence type="ECO:0000256" key="3">
    <source>
        <dbReference type="ARBA" id="ARBA00022605"/>
    </source>
</evidence>
<evidence type="ECO:0000256" key="10">
    <source>
        <dbReference type="ARBA" id="ARBA00038983"/>
    </source>
</evidence>
<feature type="active site" description="Proton donor" evidence="13">
    <location>
        <position position="161"/>
    </location>
</feature>
<dbReference type="AlphaFoldDB" id="A0A5B9DSW0"/>
<feature type="binding site" evidence="13">
    <location>
        <begin position="125"/>
        <end position="128"/>
    </location>
    <ligand>
        <name>NAD(+)</name>
        <dbReference type="ChEBI" id="CHEBI:57540"/>
    </ligand>
</feature>
<evidence type="ECO:0000256" key="11">
    <source>
        <dbReference type="ARBA" id="ARBA00049080"/>
    </source>
</evidence>
<dbReference type="GO" id="GO:0008839">
    <property type="term" value="F:4-hydroxy-tetrahydrodipicolinate reductase"/>
    <property type="evidence" value="ECO:0007669"/>
    <property type="project" value="UniProtKB-UniRule"/>
</dbReference>
<evidence type="ECO:0000256" key="5">
    <source>
        <dbReference type="ARBA" id="ARBA00022915"/>
    </source>
</evidence>
<keyword evidence="4 13" id="KW-0521">NADP</keyword>
<comment type="pathway">
    <text evidence="9 13">Amino-acid biosynthesis; L-lysine biosynthesis via DAP pathway; (S)-tetrahydrodipicolinate from L-aspartate: step 4/4.</text>
</comment>
<evidence type="ECO:0000256" key="13">
    <source>
        <dbReference type="HAMAP-Rule" id="MF_00102"/>
    </source>
</evidence>
<keyword evidence="2 13" id="KW-0963">Cytoplasm</keyword>
<dbReference type="GO" id="GO:0050661">
    <property type="term" value="F:NADP binding"/>
    <property type="evidence" value="ECO:0007669"/>
    <property type="project" value="UniProtKB-UniRule"/>
</dbReference>
<evidence type="ECO:0000256" key="12">
    <source>
        <dbReference type="ARBA" id="ARBA00049396"/>
    </source>
</evidence>
<evidence type="ECO:0000256" key="4">
    <source>
        <dbReference type="ARBA" id="ARBA00022857"/>
    </source>
</evidence>
<dbReference type="GO" id="GO:0016726">
    <property type="term" value="F:oxidoreductase activity, acting on CH or CH2 groups, NAD or NADP as acceptor"/>
    <property type="evidence" value="ECO:0007669"/>
    <property type="project" value="UniProtKB-UniRule"/>
</dbReference>
<keyword evidence="7 13" id="KW-0520">NAD</keyword>
<name>A0A5B9DSW0_9HYPH</name>
<dbReference type="UniPathway" id="UPA00034">
    <property type="reaction ID" value="UER00018"/>
</dbReference>
<dbReference type="PIRSF" id="PIRSF000161">
    <property type="entry name" value="DHPR"/>
    <property type="match status" value="1"/>
</dbReference>
<sequence length="269" mass="27066">MADIKVAVAGAGGRMGAANIRAIASTPGLKLAAAFERAGSAAIGKDAGVLAGIEETRVLVTDDIEAALAAADAVIDFTAPAASVALAENTAARGLIHIIGTTGCSAADDAAIRAAGGKGGRIVKAGNFSLGLNILASLVKQAAAKLAEYDIEIVEMHHNRKVDAPSGTALMLGEAAAAGREISLADHSVRVRDGITGPRVAGTIGFATLRGGTVIGDHTVILAGPSERLELSHVAQDRSLFANGAMKALLWVASQPAGFYTMNDVLGLN</sequence>
<comment type="subcellular location">
    <subcellularLocation>
        <location evidence="13">Cytoplasm</location>
    </subcellularLocation>
</comment>
<dbReference type="PANTHER" id="PTHR20836:SF0">
    <property type="entry name" value="4-HYDROXY-TETRAHYDRODIPICOLINATE REDUCTASE 1, CHLOROPLASTIC-RELATED"/>
    <property type="match status" value="1"/>
</dbReference>
<feature type="active site" description="Proton donor/acceptor" evidence="13">
    <location>
        <position position="157"/>
    </location>
</feature>
<dbReference type="GO" id="GO:0009089">
    <property type="term" value="P:lysine biosynthetic process via diaminopimelate"/>
    <property type="evidence" value="ECO:0007669"/>
    <property type="project" value="UniProtKB-UniRule"/>
</dbReference>
<dbReference type="Pfam" id="PF01113">
    <property type="entry name" value="DapB_N"/>
    <property type="match status" value="1"/>
</dbReference>
<keyword evidence="5 13" id="KW-0220">Diaminopimelate biosynthesis</keyword>
<protein>
    <recommendedName>
        <fullName evidence="10 13">4-hydroxy-tetrahydrodipicolinate reductase</fullName>
        <shortName evidence="13">HTPA reductase</shortName>
        <ecNumber evidence="10 13">1.17.1.8</ecNumber>
    </recommendedName>
</protein>
<proteinExistence type="inferred from homology"/>
<comment type="function">
    <text evidence="13">Catalyzes the conversion of 4-hydroxy-tetrahydrodipicolinate (HTPA) to tetrahydrodipicolinate.</text>
</comment>
<evidence type="ECO:0000256" key="6">
    <source>
        <dbReference type="ARBA" id="ARBA00023002"/>
    </source>
</evidence>
<evidence type="ECO:0000256" key="1">
    <source>
        <dbReference type="ARBA" id="ARBA00006642"/>
    </source>
</evidence>
<accession>A0A5B9DSW0</accession>
<gene>
    <name evidence="13" type="primary">dapB</name>
    <name evidence="14" type="ORF">FNA67_21155</name>
</gene>
<dbReference type="Pfam" id="PF05173">
    <property type="entry name" value="DapB_C"/>
    <property type="match status" value="1"/>
</dbReference>
<evidence type="ECO:0000313" key="15">
    <source>
        <dbReference type="Proteomes" id="UP000321062"/>
    </source>
</evidence>
<dbReference type="PROSITE" id="PS01298">
    <property type="entry name" value="DAPB"/>
    <property type="match status" value="1"/>
</dbReference>
<dbReference type="RefSeq" id="WP_147658039.1">
    <property type="nucleotide sequence ID" value="NZ_BMFM01000001.1"/>
</dbReference>
<evidence type="ECO:0000256" key="9">
    <source>
        <dbReference type="ARBA" id="ARBA00037922"/>
    </source>
</evidence>
<keyword evidence="3 13" id="KW-0028">Amino-acid biosynthesis</keyword>
<feature type="binding site" evidence="13">
    <location>
        <begin position="100"/>
        <end position="102"/>
    </location>
    <ligand>
        <name>NAD(+)</name>
        <dbReference type="ChEBI" id="CHEBI:57540"/>
    </ligand>
</feature>
<dbReference type="Gene3D" id="3.30.360.10">
    <property type="entry name" value="Dihydrodipicolinate Reductase, domain 2"/>
    <property type="match status" value="1"/>
</dbReference>
<dbReference type="OrthoDB" id="9790352at2"/>
<dbReference type="Gene3D" id="3.40.50.720">
    <property type="entry name" value="NAD(P)-binding Rossmann-like Domain"/>
    <property type="match status" value="1"/>
</dbReference>
<evidence type="ECO:0000256" key="8">
    <source>
        <dbReference type="ARBA" id="ARBA00023154"/>
    </source>
</evidence>
<feature type="binding site" evidence="13">
    <location>
        <position position="37"/>
    </location>
    <ligand>
        <name>NADP(+)</name>
        <dbReference type="ChEBI" id="CHEBI:58349"/>
    </ligand>
</feature>
<dbReference type="PANTHER" id="PTHR20836">
    <property type="entry name" value="DIHYDRODIPICOLINATE REDUCTASE"/>
    <property type="match status" value="1"/>
</dbReference>
<comment type="catalytic activity">
    <reaction evidence="11 13">
        <text>(S)-2,3,4,5-tetrahydrodipicolinate + NADP(+) + H2O = (2S,4S)-4-hydroxy-2,3,4,5-tetrahydrodipicolinate + NADPH + H(+)</text>
        <dbReference type="Rhea" id="RHEA:35331"/>
        <dbReference type="ChEBI" id="CHEBI:15377"/>
        <dbReference type="ChEBI" id="CHEBI:15378"/>
        <dbReference type="ChEBI" id="CHEBI:16845"/>
        <dbReference type="ChEBI" id="CHEBI:57783"/>
        <dbReference type="ChEBI" id="CHEBI:58349"/>
        <dbReference type="ChEBI" id="CHEBI:67139"/>
        <dbReference type="EC" id="1.17.1.8"/>
    </reaction>
</comment>
<dbReference type="NCBIfam" id="TIGR00036">
    <property type="entry name" value="dapB"/>
    <property type="match status" value="1"/>
</dbReference>
<dbReference type="InterPro" id="IPR036291">
    <property type="entry name" value="NAD(P)-bd_dom_sf"/>
</dbReference>
<evidence type="ECO:0000256" key="7">
    <source>
        <dbReference type="ARBA" id="ARBA00023027"/>
    </source>
</evidence>
<comment type="similarity">
    <text evidence="1 13">Belongs to the DapB family.</text>
</comment>